<evidence type="ECO:0000313" key="2">
    <source>
        <dbReference type="Proteomes" id="UP000749646"/>
    </source>
</evidence>
<name>A0A9P6J3X1_9FUNG</name>
<proteinExistence type="predicted"/>
<keyword evidence="2" id="KW-1185">Reference proteome</keyword>
<gene>
    <name evidence="1" type="ORF">BGZ65_010391</name>
</gene>
<dbReference type="Proteomes" id="UP000749646">
    <property type="component" value="Unassembled WGS sequence"/>
</dbReference>
<sequence>MKLEAILWVNLKTSVFLSSRRPRELVNALGDRGARQGLEYTFKDSDMLGLVLANVNEALADLAAVISSSLKGETVILIETSGMKVDFEIRRLSTSDFGF</sequence>
<comment type="caution">
    <text evidence="1">The sequence shown here is derived from an EMBL/GenBank/DDBJ whole genome shotgun (WGS) entry which is preliminary data.</text>
</comment>
<protein>
    <submittedName>
        <fullName evidence="1">Uncharacterized protein</fullName>
    </submittedName>
</protein>
<dbReference type="EMBL" id="JAAAHW010006407">
    <property type="protein sequence ID" value="KAF9961653.1"/>
    <property type="molecule type" value="Genomic_DNA"/>
</dbReference>
<reference evidence="1" key="1">
    <citation type="journal article" date="2020" name="Fungal Divers.">
        <title>Resolving the Mortierellaceae phylogeny through synthesis of multi-gene phylogenetics and phylogenomics.</title>
        <authorList>
            <person name="Vandepol N."/>
            <person name="Liber J."/>
            <person name="Desiro A."/>
            <person name="Na H."/>
            <person name="Kennedy M."/>
            <person name="Barry K."/>
            <person name="Grigoriev I.V."/>
            <person name="Miller A.N."/>
            <person name="O'Donnell K."/>
            <person name="Stajich J.E."/>
            <person name="Bonito G."/>
        </authorList>
    </citation>
    <scope>NUCLEOTIDE SEQUENCE</scope>
    <source>
        <strain evidence="1">MES-2147</strain>
    </source>
</reference>
<accession>A0A9P6J3X1</accession>
<organism evidence="1 2">
    <name type="scientific">Modicella reniformis</name>
    <dbReference type="NCBI Taxonomy" id="1440133"/>
    <lineage>
        <taxon>Eukaryota</taxon>
        <taxon>Fungi</taxon>
        <taxon>Fungi incertae sedis</taxon>
        <taxon>Mucoromycota</taxon>
        <taxon>Mortierellomycotina</taxon>
        <taxon>Mortierellomycetes</taxon>
        <taxon>Mortierellales</taxon>
        <taxon>Mortierellaceae</taxon>
        <taxon>Modicella</taxon>
    </lineage>
</organism>
<dbReference type="AlphaFoldDB" id="A0A9P6J3X1"/>
<evidence type="ECO:0000313" key="1">
    <source>
        <dbReference type="EMBL" id="KAF9961653.1"/>
    </source>
</evidence>